<comment type="caution">
    <text evidence="1">The sequence shown here is derived from an EMBL/GenBank/DDBJ whole genome shotgun (WGS) entry which is preliminary data.</text>
</comment>
<reference evidence="1 2" key="1">
    <citation type="submission" date="2013-04" db="EMBL/GenBank/DDBJ databases">
        <title>Zunongwangia sp. 22II14-10F7 Genome Sequencing.</title>
        <authorList>
            <person name="Lai Q."/>
            <person name="Shao Z."/>
        </authorList>
    </citation>
    <scope>NUCLEOTIDE SEQUENCE [LARGE SCALE GENOMIC DNA]</scope>
    <source>
        <strain evidence="1 2">22II14-10F7</strain>
    </source>
</reference>
<keyword evidence="2" id="KW-1185">Reference proteome</keyword>
<proteinExistence type="predicted"/>
<evidence type="ECO:0000313" key="1">
    <source>
        <dbReference type="EMBL" id="ORL43548.1"/>
    </source>
</evidence>
<dbReference type="EMBL" id="ARYN01000040">
    <property type="protein sequence ID" value="ORL43548.1"/>
    <property type="molecule type" value="Genomic_DNA"/>
</dbReference>
<sequence>MLIIMGTKKLDNKATRLYQVSERTGIPKENIIEILSEAGFLIIGDKSNFVLKRKHLEVIEHYFSLAIKNYFNEAKKNYKNYDNKKLEGVRRFLSNFLDEFPFLIESLPADSFFKTSLNLDRVKDYFYRLIFSIHNSSNSNLYKELKRLKYRVRPKSLKSYNDLRKKSAIFFISGHYYTFNTEEDSNYALQLNRFQVFKMSASEALNKFLIDLKHIFWNQKIYLLQE</sequence>
<dbReference type="Proteomes" id="UP000192746">
    <property type="component" value="Unassembled WGS sequence"/>
</dbReference>
<dbReference type="STRING" id="1185767.IIF7_20256"/>
<accession>A0A1Y1SXS7</accession>
<dbReference type="AlphaFoldDB" id="A0A1Y1SXS7"/>
<name>A0A1Y1SXS7_9FLAO</name>
<evidence type="ECO:0000313" key="2">
    <source>
        <dbReference type="Proteomes" id="UP000192746"/>
    </source>
</evidence>
<protein>
    <submittedName>
        <fullName evidence="1">Uncharacterized protein</fullName>
    </submittedName>
</protein>
<gene>
    <name evidence="1" type="ORF">IIF7_20256</name>
</gene>
<organism evidence="1 2">
    <name type="scientific">Zunongwangia atlantica 22II14-10F7</name>
    <dbReference type="NCBI Taxonomy" id="1185767"/>
    <lineage>
        <taxon>Bacteria</taxon>
        <taxon>Pseudomonadati</taxon>
        <taxon>Bacteroidota</taxon>
        <taxon>Flavobacteriia</taxon>
        <taxon>Flavobacteriales</taxon>
        <taxon>Flavobacteriaceae</taxon>
        <taxon>Zunongwangia</taxon>
    </lineage>
</organism>